<feature type="region of interest" description="Disordered" evidence="1">
    <location>
        <begin position="113"/>
        <end position="144"/>
    </location>
</feature>
<dbReference type="PROSITE" id="PS00745">
    <property type="entry name" value="RF_PROK_I"/>
    <property type="match status" value="1"/>
</dbReference>
<organism evidence="3 4">
    <name type="scientific">Indibacter alkaliphilus (strain CCUG 57479 / KCTC 22604 / LW1)</name>
    <dbReference type="NCBI Taxonomy" id="1189612"/>
    <lineage>
        <taxon>Bacteria</taxon>
        <taxon>Pseudomonadati</taxon>
        <taxon>Bacteroidota</taxon>
        <taxon>Cytophagia</taxon>
        <taxon>Cytophagales</taxon>
        <taxon>Cyclobacteriaceae</taxon>
    </lineage>
</organism>
<dbReference type="GO" id="GO:0004045">
    <property type="term" value="F:peptidyl-tRNA hydrolase activity"/>
    <property type="evidence" value="ECO:0007669"/>
    <property type="project" value="TreeGrafter"/>
</dbReference>
<sequence length="144" mass="16861">MVSHQSMSIKDKINKKLLDNELEFQASRSSGPGGQNVNKVNSKITLKFSVVNSRVLNEQEKEMIFKKLDKKINADGELLIQVEEKRSQYQNKEIAVRKFYDLLRKAFQRRKIRKATKPGKAAIEKRLKSKKKQSEKKKNRQVDW</sequence>
<dbReference type="Pfam" id="PF00472">
    <property type="entry name" value="RF-1"/>
    <property type="match status" value="1"/>
</dbReference>
<name>S2DPL1_INDAL</name>
<dbReference type="Proteomes" id="UP000006073">
    <property type="component" value="Unassembled WGS sequence"/>
</dbReference>
<dbReference type="AlphaFoldDB" id="S2DPL1"/>
<reference evidence="3 4" key="1">
    <citation type="journal article" date="2013" name="Genome Announc.">
        <title>Draft Genome Sequence of Indibacter alkaliphilus Strain LW1T, Isolated from Lonar Lake, a Haloalkaline Lake in the Buldana District of Maharashtra, India.</title>
        <authorList>
            <person name="Singh A."/>
            <person name="Kumar Jangir P."/>
            <person name="Sharma R."/>
            <person name="Singh A."/>
            <person name="Kumar Pinnaka A."/>
            <person name="Shivaji S."/>
        </authorList>
    </citation>
    <scope>NUCLEOTIDE SEQUENCE [LARGE SCALE GENOMIC DNA]</scope>
    <source>
        <strain evidence="4">CCUG 57479 / KCTC 22604 / LW1</strain>
    </source>
</reference>
<feature type="domain" description="Prokaryotic-type class I peptide chain release factors" evidence="2">
    <location>
        <begin position="28"/>
        <end position="44"/>
    </location>
</feature>
<evidence type="ECO:0000313" key="4">
    <source>
        <dbReference type="Proteomes" id="UP000006073"/>
    </source>
</evidence>
<dbReference type="GO" id="GO:0003747">
    <property type="term" value="F:translation release factor activity"/>
    <property type="evidence" value="ECO:0007669"/>
    <property type="project" value="InterPro"/>
</dbReference>
<dbReference type="PANTHER" id="PTHR47814:SF1">
    <property type="entry name" value="PEPTIDYL-TRNA HYDROLASE ARFB"/>
    <property type="match status" value="1"/>
</dbReference>
<dbReference type="GO" id="GO:0043022">
    <property type="term" value="F:ribosome binding"/>
    <property type="evidence" value="ECO:0007669"/>
    <property type="project" value="TreeGrafter"/>
</dbReference>
<evidence type="ECO:0000256" key="1">
    <source>
        <dbReference type="SAM" id="MobiDB-lite"/>
    </source>
</evidence>
<proteinExistence type="predicted"/>
<comment type="caution">
    <text evidence="3">The sequence shown here is derived from an EMBL/GenBank/DDBJ whole genome shotgun (WGS) entry which is preliminary data.</text>
</comment>
<protein>
    <recommendedName>
        <fullName evidence="2">Prokaryotic-type class I peptide chain release factors domain-containing protein</fullName>
    </recommendedName>
</protein>
<dbReference type="STRING" id="1189612.A33Q_0813"/>
<gene>
    <name evidence="3" type="ORF">A33Q_0813</name>
</gene>
<dbReference type="GO" id="GO:0072344">
    <property type="term" value="P:rescue of stalled ribosome"/>
    <property type="evidence" value="ECO:0007669"/>
    <property type="project" value="TreeGrafter"/>
</dbReference>
<evidence type="ECO:0000313" key="3">
    <source>
        <dbReference type="EMBL" id="EOZ99105.1"/>
    </source>
</evidence>
<dbReference type="InterPro" id="IPR000352">
    <property type="entry name" value="Pep_chain_release_fac_I"/>
</dbReference>
<evidence type="ECO:0000259" key="2">
    <source>
        <dbReference type="PROSITE" id="PS00745"/>
    </source>
</evidence>
<dbReference type="SUPFAM" id="SSF110916">
    <property type="entry name" value="Peptidyl-tRNA hydrolase domain-like"/>
    <property type="match status" value="1"/>
</dbReference>
<dbReference type="NCBIfam" id="NF006718">
    <property type="entry name" value="PRK09256.1"/>
    <property type="match status" value="1"/>
</dbReference>
<dbReference type="Gene3D" id="3.30.160.20">
    <property type="match status" value="1"/>
</dbReference>
<dbReference type="PANTHER" id="PTHR47814">
    <property type="entry name" value="PEPTIDYL-TRNA HYDROLASE ARFB"/>
    <property type="match status" value="1"/>
</dbReference>
<feature type="compositionally biased region" description="Basic residues" evidence="1">
    <location>
        <begin position="127"/>
        <end position="144"/>
    </location>
</feature>
<keyword evidence="4" id="KW-1185">Reference proteome</keyword>
<dbReference type="eggNOG" id="COG0216">
    <property type="taxonomic scope" value="Bacteria"/>
</dbReference>
<accession>S2DPL1</accession>
<dbReference type="EMBL" id="ALWO02000016">
    <property type="protein sequence ID" value="EOZ99105.1"/>
    <property type="molecule type" value="Genomic_DNA"/>
</dbReference>